<feature type="compositionally biased region" description="Polar residues" evidence="5">
    <location>
        <begin position="1159"/>
        <end position="1175"/>
    </location>
</feature>
<feature type="compositionally biased region" description="Low complexity" evidence="5">
    <location>
        <begin position="599"/>
        <end position="610"/>
    </location>
</feature>
<dbReference type="Proteomes" id="UP001438707">
    <property type="component" value="Unassembled WGS sequence"/>
</dbReference>
<organism evidence="7 8">
    <name type="scientific">Apatococcus lobatus</name>
    <dbReference type="NCBI Taxonomy" id="904363"/>
    <lineage>
        <taxon>Eukaryota</taxon>
        <taxon>Viridiplantae</taxon>
        <taxon>Chlorophyta</taxon>
        <taxon>core chlorophytes</taxon>
        <taxon>Trebouxiophyceae</taxon>
        <taxon>Chlorellales</taxon>
        <taxon>Chlorellaceae</taxon>
        <taxon>Apatococcus</taxon>
    </lineage>
</organism>
<keyword evidence="8" id="KW-1185">Reference proteome</keyword>
<feature type="region of interest" description="Disordered" evidence="5">
    <location>
        <begin position="770"/>
        <end position="795"/>
    </location>
</feature>
<keyword evidence="2 3" id="KW-0539">Nucleus</keyword>
<evidence type="ECO:0000313" key="7">
    <source>
        <dbReference type="EMBL" id="KAK9843370.1"/>
    </source>
</evidence>
<protein>
    <recommendedName>
        <fullName evidence="6">WAC domain-containing protein</fullName>
    </recommendedName>
</protein>
<feature type="compositionally biased region" description="Basic and acidic residues" evidence="5">
    <location>
        <begin position="611"/>
        <end position="652"/>
    </location>
</feature>
<dbReference type="Pfam" id="PF10537">
    <property type="entry name" value="WAC_Acf1_DNA_bd"/>
    <property type="match status" value="1"/>
</dbReference>
<evidence type="ECO:0000256" key="3">
    <source>
        <dbReference type="PROSITE-ProRule" id="PRU00475"/>
    </source>
</evidence>
<evidence type="ECO:0000256" key="5">
    <source>
        <dbReference type="SAM" id="MobiDB-lite"/>
    </source>
</evidence>
<feature type="region of interest" description="Disordered" evidence="5">
    <location>
        <begin position="960"/>
        <end position="987"/>
    </location>
</feature>
<dbReference type="InterPro" id="IPR028942">
    <property type="entry name" value="WHIM1_dom"/>
</dbReference>
<comment type="subcellular location">
    <subcellularLocation>
        <location evidence="1 3">Nucleus</location>
    </subcellularLocation>
</comment>
<feature type="region of interest" description="Disordered" evidence="5">
    <location>
        <begin position="168"/>
        <end position="237"/>
    </location>
</feature>
<evidence type="ECO:0000256" key="1">
    <source>
        <dbReference type="ARBA" id="ARBA00004123"/>
    </source>
</evidence>
<feature type="region of interest" description="Disordered" evidence="5">
    <location>
        <begin position="432"/>
        <end position="471"/>
    </location>
</feature>
<feature type="region of interest" description="Disordered" evidence="5">
    <location>
        <begin position="933"/>
        <end position="952"/>
    </location>
</feature>
<dbReference type="Pfam" id="PF15613">
    <property type="entry name" value="WSD"/>
    <property type="match status" value="1"/>
</dbReference>
<proteinExistence type="predicted"/>
<dbReference type="EMBL" id="JALJOS010000002">
    <property type="protein sequence ID" value="KAK9843370.1"/>
    <property type="molecule type" value="Genomic_DNA"/>
</dbReference>
<dbReference type="PANTHER" id="PTHR15546">
    <property type="entry name" value="BROMODOMAIN ADJACENT TO ZINC FINGER DOMAIN, 2A"/>
    <property type="match status" value="1"/>
</dbReference>
<feature type="compositionally biased region" description="Basic and acidic residues" evidence="5">
    <location>
        <begin position="1029"/>
        <end position="1065"/>
    </location>
</feature>
<evidence type="ECO:0000313" key="8">
    <source>
        <dbReference type="Proteomes" id="UP001438707"/>
    </source>
</evidence>
<evidence type="ECO:0000256" key="4">
    <source>
        <dbReference type="SAM" id="Coils"/>
    </source>
</evidence>
<dbReference type="Pfam" id="PF15612">
    <property type="entry name" value="WHIM1"/>
    <property type="match status" value="1"/>
</dbReference>
<feature type="region of interest" description="Disordered" evidence="5">
    <location>
        <begin position="1434"/>
        <end position="1511"/>
    </location>
</feature>
<gene>
    <name evidence="7" type="ORF">WJX74_011107</name>
</gene>
<evidence type="ECO:0000259" key="6">
    <source>
        <dbReference type="PROSITE" id="PS51136"/>
    </source>
</evidence>
<accession>A0AAW1SB89</accession>
<keyword evidence="4" id="KW-0175">Coiled coil</keyword>
<evidence type="ECO:0000256" key="2">
    <source>
        <dbReference type="ARBA" id="ARBA00023242"/>
    </source>
</evidence>
<feature type="region of interest" description="Disordered" evidence="5">
    <location>
        <begin position="1280"/>
        <end position="1325"/>
    </location>
</feature>
<feature type="coiled-coil region" evidence="4">
    <location>
        <begin position="1404"/>
        <end position="1431"/>
    </location>
</feature>
<feature type="region of interest" description="Disordered" evidence="5">
    <location>
        <begin position="1029"/>
        <end position="1066"/>
    </location>
</feature>
<dbReference type="GO" id="GO:0005634">
    <property type="term" value="C:nucleus"/>
    <property type="evidence" value="ECO:0007669"/>
    <property type="project" value="UniProtKB-SubCell"/>
</dbReference>
<feature type="compositionally biased region" description="Polar residues" evidence="5">
    <location>
        <begin position="202"/>
        <end position="215"/>
    </location>
</feature>
<feature type="compositionally biased region" description="Basic and acidic residues" evidence="5">
    <location>
        <begin position="578"/>
        <end position="589"/>
    </location>
</feature>
<sequence>MVLLNGLPWTAPPYPVLDARSADEFFIEKQTKAVYRDYPSYLQALQLLKARVWGSISTGAGNLTFEEAARADTEWSELGTKVPTGCVEAALRLVEGSTASLSDLTSNILDVAQCFVPSNGKENKAYQHSKNTTPSQAHIRSWICQVAAVHERDGTRFWKVRPEIGESSAWHGSQHHGTAGISYSDNPAGAASTRHNHAVAEQSRSQNDGTLQPEQQMRHLHASAPEPHAKQKRVPKKRLRLAESETTMGEAEHADANGEVGTAGGVVGVANGDAVETAAEPAEVPRRIGPARSLEEEQAKLKPGTHKAAAFEVLRVAGPEGLTVQETLAAGRNAGLKDWDDSSRRMVQFALSTDEAFVRVAKRVYALHAFHPTLQSTFVPAHNKRPRKTEGPRNVEQTQPQAGPSHAENEMQNTASSHLAANGVFVGQQSQQPDFEAQEGQDWADRNGSVSESPNGRTLGQPEMSALEKAQQDVWSSQMAVSTYQEQLAQSMMRVEMLQKRAQESEVRSKERLKAQEAVQVAEEMPDFSPSEEELAFTGDPDDRRAVMAHRRKSTQLQAAAEAKRSEWVKAQRKKEAKGRSEVGKESGGLRRQLKAAENKATTAQAALAQAERDALEATRSLEREQGRMEKEEARAKEREEREAARAAEREERERKRLEALAAKRYPIDDLELLQELSDRAVQCGEELPACALPAPEAMLPELADLTTNLLYISDFTSQFKEWLRLSPMNFRTLSGAVRATASDATTLSATAGAHGSRADTIHLAHEPHEDAAAQDGDADSDEAPVADRGTQHPAEQHQACQRLQQLFEELLRAVLQDSPLEKRWKMLLQAGTWPEVLRRYAAHRAQKEADKGLPDASAAATAAAALLARKALQELPAASILELLRFLCDEALDTERIRNVLGQRMEEADGLKKDIREEIAGDKRKLRELMEAEREERRQKKEAEQKKKEELDARLTQLQQQQLQETTDGVAVPSRQPSLSLDSEDEEAMPNFELPADLQDYGGDPHDRKAMLGFRQIQQTARQRLEAEKSKWLAESRKRAKAREAARREQAEKEKHKERERASAEEAIIQRQEQLDKEMDRFLIRRNPLGSDRFFRRYWWGVGGHNAQMFVEDDGGAVGAWDLLSDIEELDRQLDRRGIREHGLKAGLQKAWPSIQRGLTQSHTGQDIETQGQAGKSKKHKVSPESADDGAAQESQDISWQEPSLARTHQLMFDLTQLAADAGLQSGSGNWKDARPSSAEAAELHSSCINPSQSVAAVQETRTRLLRLEQLLYAASPQVPLPGAEAASETSNDSHQEEQQEESAADTASMEDDRLLGGSMNTTDMQLDNLQLPSEGRTGRPTSARIWSSAQERLAWNADLEQAMSLAHVAYDGAVLHAYALPYLKSQKRSAETAKGAAAARVAEAAEAAIKAAEAEAKAVVAKAEAAAKQQSCKKAAHKPSAARKAADVEAAKPVSRRAGQNPAADSSKAVPGELTGLKANRKRGAQTASNRLPEKKLSRPPSRRMTRNR</sequence>
<dbReference type="PANTHER" id="PTHR15546:SF2">
    <property type="entry name" value="DDT DOMAIN-CONTAINING PROTEIN DDB_G0282237"/>
    <property type="match status" value="1"/>
</dbReference>
<dbReference type="InterPro" id="IPR028941">
    <property type="entry name" value="WHIM2_dom"/>
</dbReference>
<comment type="caution">
    <text evidence="7">The sequence shown here is derived from an EMBL/GenBank/DDBJ whole genome shotgun (WGS) entry which is preliminary data.</text>
</comment>
<feature type="region of interest" description="Disordered" evidence="5">
    <location>
        <begin position="1159"/>
        <end position="1202"/>
    </location>
</feature>
<feature type="domain" description="WAC" evidence="6">
    <location>
        <begin position="23"/>
        <end position="131"/>
    </location>
</feature>
<feature type="compositionally biased region" description="Polar residues" evidence="5">
    <location>
        <begin position="448"/>
        <end position="458"/>
    </location>
</feature>
<dbReference type="InterPro" id="IPR053271">
    <property type="entry name" value="DDT_domain"/>
</dbReference>
<reference evidence="7 8" key="1">
    <citation type="journal article" date="2024" name="Nat. Commun.">
        <title>Phylogenomics reveals the evolutionary origins of lichenization in chlorophyte algae.</title>
        <authorList>
            <person name="Puginier C."/>
            <person name="Libourel C."/>
            <person name="Otte J."/>
            <person name="Skaloud P."/>
            <person name="Haon M."/>
            <person name="Grisel S."/>
            <person name="Petersen M."/>
            <person name="Berrin J.G."/>
            <person name="Delaux P.M."/>
            <person name="Dal Grande F."/>
            <person name="Keller J."/>
        </authorList>
    </citation>
    <scope>NUCLEOTIDE SEQUENCE [LARGE SCALE GENOMIC DNA]</scope>
    <source>
        <strain evidence="7 8">SAG 2145</strain>
    </source>
</reference>
<feature type="region of interest" description="Disordered" evidence="5">
    <location>
        <begin position="548"/>
        <end position="652"/>
    </location>
</feature>
<name>A0AAW1SB89_9CHLO</name>
<dbReference type="InterPro" id="IPR013136">
    <property type="entry name" value="WSTF_Acf1_Cbp146"/>
</dbReference>
<dbReference type="PROSITE" id="PS51136">
    <property type="entry name" value="WAC"/>
    <property type="match status" value="1"/>
</dbReference>
<feature type="region of interest" description="Disordered" evidence="5">
    <location>
        <begin position="378"/>
        <end position="413"/>
    </location>
</feature>